<dbReference type="Proteomes" id="UP001056384">
    <property type="component" value="Chromosome 6"/>
</dbReference>
<keyword evidence="4" id="KW-1185">Reference proteome</keyword>
<dbReference type="EMBL" id="CP099423">
    <property type="protein sequence ID" value="USW54678.1"/>
    <property type="molecule type" value="Genomic_DNA"/>
</dbReference>
<evidence type="ECO:0000313" key="3">
    <source>
        <dbReference type="EMBL" id="USW54678.1"/>
    </source>
</evidence>
<proteinExistence type="predicted"/>
<feature type="transmembrane region" description="Helical" evidence="2">
    <location>
        <begin position="48"/>
        <end position="70"/>
    </location>
</feature>
<dbReference type="AlphaFoldDB" id="A0A9Q9EMP5"/>
<keyword evidence="2" id="KW-1133">Transmembrane helix</keyword>
<organism evidence="3 4">
    <name type="scientific">Septoria linicola</name>
    <dbReference type="NCBI Taxonomy" id="215465"/>
    <lineage>
        <taxon>Eukaryota</taxon>
        <taxon>Fungi</taxon>
        <taxon>Dikarya</taxon>
        <taxon>Ascomycota</taxon>
        <taxon>Pezizomycotina</taxon>
        <taxon>Dothideomycetes</taxon>
        <taxon>Dothideomycetidae</taxon>
        <taxon>Mycosphaerellales</taxon>
        <taxon>Mycosphaerellaceae</taxon>
        <taxon>Septoria</taxon>
    </lineage>
</organism>
<name>A0A9Q9EMP5_9PEZI</name>
<accession>A0A9Q9EMP5</accession>
<sequence>MNAIRRRKSQPSILKSRSEYVSPPPGPAPNSPVTLGLRSAEKKHQRIVFFYTHGIPWCAYPMLMLLHMAARSLSFASMSDSSFAAEEDEEPVKARFNQLLEELLKEGFEVDFSSCLRGFLDFFDDVLDRVLVVLVVLVVRVEGVAAES</sequence>
<gene>
    <name evidence="3" type="ORF">Slin15195_G079970</name>
</gene>
<feature type="region of interest" description="Disordered" evidence="1">
    <location>
        <begin position="1"/>
        <end position="35"/>
    </location>
</feature>
<evidence type="ECO:0000256" key="2">
    <source>
        <dbReference type="SAM" id="Phobius"/>
    </source>
</evidence>
<evidence type="ECO:0000256" key="1">
    <source>
        <dbReference type="SAM" id="MobiDB-lite"/>
    </source>
</evidence>
<keyword evidence="2" id="KW-0472">Membrane</keyword>
<reference evidence="3" key="1">
    <citation type="submission" date="2022-06" db="EMBL/GenBank/DDBJ databases">
        <title>Complete genome sequences of two strains of the flax pathogen Septoria linicola.</title>
        <authorList>
            <person name="Lapalu N."/>
            <person name="Simon A."/>
            <person name="Demenou B."/>
            <person name="Paumier D."/>
            <person name="Guillot M.-P."/>
            <person name="Gout L."/>
            <person name="Valade R."/>
        </authorList>
    </citation>
    <scope>NUCLEOTIDE SEQUENCE</scope>
    <source>
        <strain evidence="3">SE15195</strain>
    </source>
</reference>
<keyword evidence="2" id="KW-0812">Transmembrane</keyword>
<protein>
    <submittedName>
        <fullName evidence="3">Uncharacterized protein</fullName>
    </submittedName>
</protein>
<evidence type="ECO:0000313" key="4">
    <source>
        <dbReference type="Proteomes" id="UP001056384"/>
    </source>
</evidence>